<gene>
    <name evidence="5" type="ORF">NCCP691_39490</name>
</gene>
<protein>
    <submittedName>
        <fullName evidence="5">Heat-shock protein Hsp20</fullName>
    </submittedName>
</protein>
<feature type="domain" description="SHSP" evidence="4">
    <location>
        <begin position="30"/>
        <end position="141"/>
    </location>
</feature>
<evidence type="ECO:0000259" key="4">
    <source>
        <dbReference type="PROSITE" id="PS01031"/>
    </source>
</evidence>
<dbReference type="InterPro" id="IPR008978">
    <property type="entry name" value="HSP20-like_chaperone"/>
</dbReference>
<evidence type="ECO:0000313" key="5">
    <source>
        <dbReference type="EMBL" id="GIZ53935.1"/>
    </source>
</evidence>
<dbReference type="Pfam" id="PF00011">
    <property type="entry name" value="HSP20"/>
    <property type="match status" value="1"/>
</dbReference>
<proteinExistence type="inferred from homology"/>
<dbReference type="PROSITE" id="PS01031">
    <property type="entry name" value="SHSP"/>
    <property type="match status" value="1"/>
</dbReference>
<comment type="similarity">
    <text evidence="1 2">Belongs to the small heat shock protein (HSP20) family.</text>
</comment>
<dbReference type="EMBL" id="BPMK01000022">
    <property type="protein sequence ID" value="GIZ53935.1"/>
    <property type="molecule type" value="Genomic_DNA"/>
</dbReference>
<feature type="region of interest" description="Disordered" evidence="3">
    <location>
        <begin position="1"/>
        <end position="30"/>
    </location>
</feature>
<dbReference type="PANTHER" id="PTHR11527">
    <property type="entry name" value="HEAT-SHOCK PROTEIN 20 FAMILY MEMBER"/>
    <property type="match status" value="1"/>
</dbReference>
<accession>A0ABQ4QAX3</accession>
<evidence type="ECO:0000256" key="1">
    <source>
        <dbReference type="PROSITE-ProRule" id="PRU00285"/>
    </source>
</evidence>
<sequence length="141" mass="15332">MEDIMNDTTELARSNARAVPSTPDDGERRDEAAALAPAVDVIEDGAGITLIADMPGVPKDRLGIHLEADKLSIEGEMALDLPQDMASRFAEVKMPRYRRSFTLSNELDPEKASAELKNGVLTLRIPKAAHVQPRRIEISAG</sequence>
<feature type="compositionally biased region" description="Polar residues" evidence="3">
    <location>
        <begin position="1"/>
        <end position="12"/>
    </location>
</feature>
<comment type="caution">
    <text evidence="5">The sequence shown here is derived from an EMBL/GenBank/DDBJ whole genome shotgun (WGS) entry which is preliminary data.</text>
</comment>
<keyword evidence="6" id="KW-1185">Reference proteome</keyword>
<dbReference type="InterPro" id="IPR002068">
    <property type="entry name" value="A-crystallin/Hsp20_dom"/>
</dbReference>
<dbReference type="Proteomes" id="UP000887222">
    <property type="component" value="Unassembled WGS sequence"/>
</dbReference>
<organism evidence="5 6">
    <name type="scientific">Noviherbaspirillum aridicola</name>
    <dbReference type="NCBI Taxonomy" id="2849687"/>
    <lineage>
        <taxon>Bacteria</taxon>
        <taxon>Pseudomonadati</taxon>
        <taxon>Pseudomonadota</taxon>
        <taxon>Betaproteobacteria</taxon>
        <taxon>Burkholderiales</taxon>
        <taxon>Oxalobacteraceae</taxon>
        <taxon>Noviherbaspirillum</taxon>
    </lineage>
</organism>
<evidence type="ECO:0000313" key="6">
    <source>
        <dbReference type="Proteomes" id="UP000887222"/>
    </source>
</evidence>
<evidence type="ECO:0000256" key="2">
    <source>
        <dbReference type="RuleBase" id="RU003616"/>
    </source>
</evidence>
<dbReference type="Gene3D" id="2.60.40.790">
    <property type="match status" value="1"/>
</dbReference>
<name>A0ABQ4QAX3_9BURK</name>
<dbReference type="SUPFAM" id="SSF49764">
    <property type="entry name" value="HSP20-like chaperones"/>
    <property type="match status" value="1"/>
</dbReference>
<reference evidence="5 6" key="1">
    <citation type="journal article" date="2022" name="Int. J. Syst. Evol. Microbiol.">
        <title>Noviherbaspirillum aridicola sp. nov., isolated from an arid soil in Pakistan.</title>
        <authorList>
            <person name="Khan I.U."/>
            <person name="Saqib M."/>
            <person name="Amin A."/>
            <person name="Hussain F."/>
            <person name="Li L."/>
            <person name="Liu Y.H."/>
            <person name="Fang B.Z."/>
            <person name="Ahmed I."/>
            <person name="Li W.J."/>
        </authorList>
    </citation>
    <scope>NUCLEOTIDE SEQUENCE [LARGE SCALE GENOMIC DNA]</scope>
    <source>
        <strain evidence="5 6">NCCP-691</strain>
    </source>
</reference>
<evidence type="ECO:0000256" key="3">
    <source>
        <dbReference type="SAM" id="MobiDB-lite"/>
    </source>
</evidence>
<dbReference type="CDD" id="cd06464">
    <property type="entry name" value="ACD_sHsps-like"/>
    <property type="match status" value="1"/>
</dbReference>
<dbReference type="InterPro" id="IPR031107">
    <property type="entry name" value="Small_HSP"/>
</dbReference>